<sequence length="652" mass="75098">MIYPICYAQYEVPLTKSQQQTKADDEKNHIKDTKECQPNPLTIYPPFFTKDYDSKILDFLCTVDRYQSLRTNRKKLKKEYRKEPDSAKKAKILSELKKTRQELKNLKMDIILDSEKFRKQEFTTSIRLGRFLPLKTKFKKMMEIDIDLYKKQSQGGTPIVLIVYDSLAEISPADDISYQEQGQLDNDGTKISRIKKIILASSYSETLSYLSDHQDIRLQYIDMTYTPTSLRNNYGGRNAFATVIIANGKIVLMSKGILDKDSIFSVLNEVKSGKFEFTTSEILNVRDSALKSVLFTIKIKGEKYYAARIRQGTRSECGLYDEEGVLKYRFSLFSIKETGQAKVYKFAKYEYGIAEEEIGEIKGRVRSKHGNIILSGIRFDSVRGNFPSSKGPLFPATYIGKPKSESPLFSAALVRVQDPNTGQNTNKALLFIKDMEPGIDSTSTKNEGKSVTIIIEEPNGTVYFKKQYSYTELAYPVALTLRKGQSKISITHEDSFLEEPVEYRELIRLLQTPITKEHILQKFPQLSGESEDLFGLLFIPDPNNKDATKEDGPYIFSSKVNPEYIKRMFRENPEELINFWREKINYRFLIEAFSDLNGEYFFFREGADKAIEKNFQEKDERRVRLLDLYNKQGQGNSSIIVFDQDGNKIFGL</sequence>
<protein>
    <submittedName>
        <fullName evidence="1">Uncharacterized protein</fullName>
    </submittedName>
</protein>
<organism evidence="1 2">
    <name type="scientific">candidate division WOR-1 bacterium RIFOXYB2_FULL_37_13</name>
    <dbReference type="NCBI Taxonomy" id="1802579"/>
    <lineage>
        <taxon>Bacteria</taxon>
        <taxon>Bacillati</taxon>
        <taxon>Saganbacteria</taxon>
    </lineage>
</organism>
<comment type="caution">
    <text evidence="1">The sequence shown here is derived from an EMBL/GenBank/DDBJ whole genome shotgun (WGS) entry which is preliminary data.</text>
</comment>
<dbReference type="AlphaFoldDB" id="A0A1F4SPZ9"/>
<dbReference type="Proteomes" id="UP000178417">
    <property type="component" value="Unassembled WGS sequence"/>
</dbReference>
<proteinExistence type="predicted"/>
<name>A0A1F4SPZ9_UNCSA</name>
<evidence type="ECO:0000313" key="1">
    <source>
        <dbReference type="EMBL" id="OGC22528.1"/>
    </source>
</evidence>
<gene>
    <name evidence="1" type="ORF">A2310_07150</name>
</gene>
<evidence type="ECO:0000313" key="2">
    <source>
        <dbReference type="Proteomes" id="UP000178417"/>
    </source>
</evidence>
<reference evidence="1 2" key="1">
    <citation type="journal article" date="2016" name="Nat. Commun.">
        <title>Thousands of microbial genomes shed light on interconnected biogeochemical processes in an aquifer system.</title>
        <authorList>
            <person name="Anantharaman K."/>
            <person name="Brown C.T."/>
            <person name="Hug L.A."/>
            <person name="Sharon I."/>
            <person name="Castelle C.J."/>
            <person name="Probst A.J."/>
            <person name="Thomas B.C."/>
            <person name="Singh A."/>
            <person name="Wilkins M.J."/>
            <person name="Karaoz U."/>
            <person name="Brodie E.L."/>
            <person name="Williams K.H."/>
            <person name="Hubbard S.S."/>
            <person name="Banfield J.F."/>
        </authorList>
    </citation>
    <scope>NUCLEOTIDE SEQUENCE [LARGE SCALE GENOMIC DNA]</scope>
</reference>
<accession>A0A1F4SPZ9</accession>
<dbReference type="EMBL" id="MEUB01000027">
    <property type="protein sequence ID" value="OGC22528.1"/>
    <property type="molecule type" value="Genomic_DNA"/>
</dbReference>